<dbReference type="AlphaFoldDB" id="A0A1F5A0X6"/>
<reference evidence="6 7" key="1">
    <citation type="journal article" date="2016" name="Nat. Commun.">
        <title>Thousands of microbial genomes shed light on interconnected biogeochemical processes in an aquifer system.</title>
        <authorList>
            <person name="Anantharaman K."/>
            <person name="Brown C.T."/>
            <person name="Hug L.A."/>
            <person name="Sharon I."/>
            <person name="Castelle C.J."/>
            <person name="Probst A.J."/>
            <person name="Thomas B.C."/>
            <person name="Singh A."/>
            <person name="Wilkins M.J."/>
            <person name="Karaoz U."/>
            <person name="Brodie E.L."/>
            <person name="Williams K.H."/>
            <person name="Hubbard S.S."/>
            <person name="Banfield J.F."/>
        </authorList>
    </citation>
    <scope>NUCLEOTIDE SEQUENCE [LARGE SCALE GENOMIC DNA]</scope>
</reference>
<dbReference type="InterPro" id="IPR013785">
    <property type="entry name" value="Aldolase_TIM"/>
</dbReference>
<dbReference type="CDD" id="cd01335">
    <property type="entry name" value="Radical_SAM"/>
    <property type="match status" value="1"/>
</dbReference>
<dbReference type="CDD" id="cd21109">
    <property type="entry name" value="SPASM"/>
    <property type="match status" value="1"/>
</dbReference>
<dbReference type="PANTHER" id="PTHR11228:SF7">
    <property type="entry name" value="PQQA PEPTIDE CYCLASE"/>
    <property type="match status" value="1"/>
</dbReference>
<protein>
    <recommendedName>
        <fullName evidence="5">Radical SAM core domain-containing protein</fullName>
    </recommendedName>
</protein>
<keyword evidence="1" id="KW-0949">S-adenosyl-L-methionine</keyword>
<evidence type="ECO:0000313" key="6">
    <source>
        <dbReference type="EMBL" id="OGD12211.1"/>
    </source>
</evidence>
<feature type="domain" description="Radical SAM core" evidence="5">
    <location>
        <begin position="37"/>
        <end position="263"/>
    </location>
</feature>
<dbReference type="InterPro" id="IPR058240">
    <property type="entry name" value="rSAM_sf"/>
</dbReference>
<accession>A0A1F5A0X6</accession>
<evidence type="ECO:0000256" key="2">
    <source>
        <dbReference type="ARBA" id="ARBA00022723"/>
    </source>
</evidence>
<dbReference type="GO" id="GO:0051536">
    <property type="term" value="F:iron-sulfur cluster binding"/>
    <property type="evidence" value="ECO:0007669"/>
    <property type="project" value="UniProtKB-KW"/>
</dbReference>
<dbReference type="PANTHER" id="PTHR11228">
    <property type="entry name" value="RADICAL SAM DOMAIN PROTEIN"/>
    <property type="match status" value="1"/>
</dbReference>
<keyword evidence="4" id="KW-0411">Iron-sulfur</keyword>
<dbReference type="InterPro" id="IPR023885">
    <property type="entry name" value="4Fe4S-binding_SPASM_dom"/>
</dbReference>
<comment type="caution">
    <text evidence="6">The sequence shown here is derived from an EMBL/GenBank/DDBJ whole genome shotgun (WGS) entry which is preliminary data.</text>
</comment>
<dbReference type="SUPFAM" id="SSF102114">
    <property type="entry name" value="Radical SAM enzymes"/>
    <property type="match status" value="1"/>
</dbReference>
<dbReference type="Proteomes" id="UP000178579">
    <property type="component" value="Unassembled WGS sequence"/>
</dbReference>
<keyword evidence="3" id="KW-0408">Iron</keyword>
<evidence type="ECO:0000313" key="7">
    <source>
        <dbReference type="Proteomes" id="UP000178579"/>
    </source>
</evidence>
<evidence type="ECO:0000259" key="5">
    <source>
        <dbReference type="PROSITE" id="PS51918"/>
    </source>
</evidence>
<dbReference type="InterPro" id="IPR050377">
    <property type="entry name" value="Radical_SAM_PqqE_MftC-like"/>
</dbReference>
<evidence type="ECO:0000256" key="4">
    <source>
        <dbReference type="ARBA" id="ARBA00023014"/>
    </source>
</evidence>
<dbReference type="InterPro" id="IPR007197">
    <property type="entry name" value="rSAM"/>
</dbReference>
<sequence length="371" mass="43062">MTIEKIDDFANRTSHRNRIFKHLERVERSWEKNEVNFDFPISLEIHPTDRCNLSCKPCAYRDLRSNVDLSNQVFSDLVQEIVKEKRTSSVVFSGGGEPSCHPYLPEAIFELRAAGVEVGLLTNGVSLTAKLKKAYQQCNWIRFSVNATDEESYRRLNSSKLGTFERVCQNIKKISLGKKDRSPTLGISMMVQDEYDQLPYLKDLIGLAARLRVDYVMYRPLVKNENSQTKIGEETFRKWAEEIEKTTKENRIIVNYRTFLREKYETTWQERPYQHCPLVHDGLIGLVTASGDVFPCVALYLTGEERYSFGNLNNSSFKEIWRGQKRVETVKSINAKLCPYCRHDHMNEVLLKHLSGDTEKQVCSDPHWKFL</sequence>
<gene>
    <name evidence="6" type="ORF">A2576_04950</name>
</gene>
<dbReference type="SFLD" id="SFLDG01067">
    <property type="entry name" value="SPASM/twitch_domain_containing"/>
    <property type="match status" value="1"/>
</dbReference>
<dbReference type="SFLD" id="SFLDS00029">
    <property type="entry name" value="Radical_SAM"/>
    <property type="match status" value="1"/>
</dbReference>
<dbReference type="GO" id="GO:0046872">
    <property type="term" value="F:metal ion binding"/>
    <property type="evidence" value="ECO:0007669"/>
    <property type="project" value="UniProtKB-KW"/>
</dbReference>
<keyword evidence="2" id="KW-0479">Metal-binding</keyword>
<dbReference type="Pfam" id="PF13186">
    <property type="entry name" value="SPASM"/>
    <property type="match status" value="1"/>
</dbReference>
<organism evidence="6 7">
    <name type="scientific">Candidatus Amesbacteria bacterium RIFOXYD1_FULL_47_9</name>
    <dbReference type="NCBI Taxonomy" id="1797267"/>
    <lineage>
        <taxon>Bacteria</taxon>
        <taxon>Candidatus Amesiibacteriota</taxon>
    </lineage>
</organism>
<dbReference type="Pfam" id="PF04055">
    <property type="entry name" value="Radical_SAM"/>
    <property type="match status" value="1"/>
</dbReference>
<dbReference type="EMBL" id="MEXV01000023">
    <property type="protein sequence ID" value="OGD12211.1"/>
    <property type="molecule type" value="Genomic_DNA"/>
</dbReference>
<evidence type="ECO:0000256" key="1">
    <source>
        <dbReference type="ARBA" id="ARBA00022691"/>
    </source>
</evidence>
<dbReference type="PROSITE" id="PS51918">
    <property type="entry name" value="RADICAL_SAM"/>
    <property type="match status" value="1"/>
</dbReference>
<evidence type="ECO:0000256" key="3">
    <source>
        <dbReference type="ARBA" id="ARBA00023004"/>
    </source>
</evidence>
<dbReference type="GO" id="GO:0003824">
    <property type="term" value="F:catalytic activity"/>
    <property type="evidence" value="ECO:0007669"/>
    <property type="project" value="InterPro"/>
</dbReference>
<name>A0A1F5A0X6_9BACT</name>
<proteinExistence type="predicted"/>
<dbReference type="Gene3D" id="3.20.20.70">
    <property type="entry name" value="Aldolase class I"/>
    <property type="match status" value="1"/>
</dbReference>